<dbReference type="PANTHER" id="PTHR39428">
    <property type="entry name" value="F420H(2)-DEPENDENT QUINONE REDUCTASE RV1261C"/>
    <property type="match status" value="1"/>
</dbReference>
<comment type="similarity">
    <text evidence="1">Belongs to the F420H(2)-dependent quinone reductase family.</text>
</comment>
<dbReference type="PANTHER" id="PTHR39428:SF1">
    <property type="entry name" value="F420H(2)-DEPENDENT QUINONE REDUCTASE RV1261C"/>
    <property type="match status" value="1"/>
</dbReference>
<dbReference type="GO" id="GO:0005886">
    <property type="term" value="C:plasma membrane"/>
    <property type="evidence" value="ECO:0007669"/>
    <property type="project" value="TreeGrafter"/>
</dbReference>
<proteinExistence type="inferred from homology"/>
<dbReference type="GO" id="GO:0070967">
    <property type="term" value="F:coenzyme F420 binding"/>
    <property type="evidence" value="ECO:0007669"/>
    <property type="project" value="TreeGrafter"/>
</dbReference>
<protein>
    <submittedName>
        <fullName evidence="3">Nitroreductase family deazaflavin-dependent oxidoreductase</fullName>
    </submittedName>
</protein>
<name>A0A8A4ZBR2_9MICO</name>
<dbReference type="Proteomes" id="UP000663937">
    <property type="component" value="Chromosome"/>
</dbReference>
<accession>A0A8A4ZBR2</accession>
<dbReference type="Pfam" id="PF04075">
    <property type="entry name" value="F420H2_quin_red"/>
    <property type="match status" value="1"/>
</dbReference>
<dbReference type="RefSeq" id="WP_227423111.1">
    <property type="nucleotide sequence ID" value="NZ_CP071868.1"/>
</dbReference>
<dbReference type="KEGG" id="psic:J4E96_16245"/>
<organism evidence="3 4">
    <name type="scientific">Pengzhenrongella sicca</name>
    <dbReference type="NCBI Taxonomy" id="2819238"/>
    <lineage>
        <taxon>Bacteria</taxon>
        <taxon>Bacillati</taxon>
        <taxon>Actinomycetota</taxon>
        <taxon>Actinomycetes</taxon>
        <taxon>Micrococcales</taxon>
        <taxon>Pengzhenrongella</taxon>
    </lineage>
</organism>
<evidence type="ECO:0000313" key="4">
    <source>
        <dbReference type="Proteomes" id="UP000663937"/>
    </source>
</evidence>
<evidence type="ECO:0000256" key="1">
    <source>
        <dbReference type="ARBA" id="ARBA00008710"/>
    </source>
</evidence>
<dbReference type="AlphaFoldDB" id="A0A8A4ZBR2"/>
<reference evidence="3" key="1">
    <citation type="submission" date="2021-03" db="EMBL/GenBank/DDBJ databases">
        <title>Pengzhenrongella sicca gen. nov., sp. nov., a new member of suborder Micrococcineae isolated from High-Arctic tundra soil.</title>
        <authorList>
            <person name="Peng F."/>
        </authorList>
    </citation>
    <scope>NUCLEOTIDE SEQUENCE</scope>
    <source>
        <strain evidence="3">LRZ-2</strain>
    </source>
</reference>
<sequence>MVASRAARLAIRAHAAVFRLTGGRIGGRLGHLEQVLLTTTGRTTGASRTVPLAVTVVGERLVLIASDGGAAHDPAWFRNLVANPDVRLQRGAVSREMRARTAVGAERAELWRAAVANNAGYAGYQHRTEREIPVVVVEPR</sequence>
<dbReference type="Gene3D" id="2.30.110.10">
    <property type="entry name" value="Electron Transport, Fmn-binding Protein, Chain A"/>
    <property type="match status" value="1"/>
</dbReference>
<dbReference type="InterPro" id="IPR012349">
    <property type="entry name" value="Split_barrel_FMN-bd"/>
</dbReference>
<comment type="catalytic activity">
    <reaction evidence="2">
        <text>oxidized coenzyme F420-(gamma-L-Glu)(n) + a quinol + H(+) = reduced coenzyme F420-(gamma-L-Glu)(n) + a quinone</text>
        <dbReference type="Rhea" id="RHEA:39663"/>
        <dbReference type="Rhea" id="RHEA-COMP:12939"/>
        <dbReference type="Rhea" id="RHEA-COMP:14378"/>
        <dbReference type="ChEBI" id="CHEBI:15378"/>
        <dbReference type="ChEBI" id="CHEBI:24646"/>
        <dbReference type="ChEBI" id="CHEBI:132124"/>
        <dbReference type="ChEBI" id="CHEBI:133980"/>
        <dbReference type="ChEBI" id="CHEBI:139511"/>
    </reaction>
</comment>
<evidence type="ECO:0000313" key="3">
    <source>
        <dbReference type="EMBL" id="QTE28861.1"/>
    </source>
</evidence>
<keyword evidence="4" id="KW-1185">Reference proteome</keyword>
<gene>
    <name evidence="3" type="ORF">J4E96_16245</name>
</gene>
<dbReference type="EMBL" id="CP071868">
    <property type="protein sequence ID" value="QTE28861.1"/>
    <property type="molecule type" value="Genomic_DNA"/>
</dbReference>
<dbReference type="InterPro" id="IPR004378">
    <property type="entry name" value="F420H2_quin_Rdtase"/>
</dbReference>
<dbReference type="NCBIfam" id="TIGR00026">
    <property type="entry name" value="hi_GC_TIGR00026"/>
    <property type="match status" value="1"/>
</dbReference>
<evidence type="ECO:0000256" key="2">
    <source>
        <dbReference type="ARBA" id="ARBA00049106"/>
    </source>
</evidence>
<dbReference type="GO" id="GO:0016491">
    <property type="term" value="F:oxidoreductase activity"/>
    <property type="evidence" value="ECO:0007669"/>
    <property type="project" value="InterPro"/>
</dbReference>